<dbReference type="InterPro" id="IPR008966">
    <property type="entry name" value="Adhesion_dom_sf"/>
</dbReference>
<dbReference type="OrthoDB" id="6462343at2"/>
<dbReference type="AlphaFoldDB" id="A0A2V2BCU0"/>
<dbReference type="GO" id="GO:0009289">
    <property type="term" value="C:pilus"/>
    <property type="evidence" value="ECO:0007669"/>
    <property type="project" value="InterPro"/>
</dbReference>
<evidence type="ECO:0000256" key="1">
    <source>
        <dbReference type="SAM" id="SignalP"/>
    </source>
</evidence>
<feature type="signal peptide" evidence="1">
    <location>
        <begin position="1"/>
        <end position="19"/>
    </location>
</feature>
<dbReference type="GO" id="GO:0043709">
    <property type="term" value="P:cell adhesion involved in single-species biofilm formation"/>
    <property type="evidence" value="ECO:0007669"/>
    <property type="project" value="TreeGrafter"/>
</dbReference>
<organism evidence="3 4">
    <name type="scientific">Pantoea allii</name>
    <dbReference type="NCBI Taxonomy" id="574096"/>
    <lineage>
        <taxon>Bacteria</taxon>
        <taxon>Pseudomonadati</taxon>
        <taxon>Pseudomonadota</taxon>
        <taxon>Gammaproteobacteria</taxon>
        <taxon>Enterobacterales</taxon>
        <taxon>Erwiniaceae</taxon>
        <taxon>Pantoea</taxon>
    </lineage>
</organism>
<evidence type="ECO:0000259" key="2">
    <source>
        <dbReference type="Pfam" id="PF00419"/>
    </source>
</evidence>
<dbReference type="RefSeq" id="WP_109716846.1">
    <property type="nucleotide sequence ID" value="NZ_QGHF01000003.1"/>
</dbReference>
<gene>
    <name evidence="3" type="ORF">C7431_103118</name>
</gene>
<dbReference type="EMBL" id="QGHF01000003">
    <property type="protein sequence ID" value="PWK98354.1"/>
    <property type="molecule type" value="Genomic_DNA"/>
</dbReference>
<dbReference type="InterPro" id="IPR036937">
    <property type="entry name" value="Adhesion_dom_fimbrial_sf"/>
</dbReference>
<name>A0A2V2BCU0_9GAMM</name>
<reference evidence="3 4" key="1">
    <citation type="submission" date="2018-05" db="EMBL/GenBank/DDBJ databases">
        <title>Genomic Encyclopedia of Type Strains, Phase IV (KMG-V): Genome sequencing to study the core and pangenomes of soil and plant-associated prokaryotes.</title>
        <authorList>
            <person name="Whitman W."/>
        </authorList>
    </citation>
    <scope>NUCLEOTIDE SEQUENCE [LARGE SCALE GENOMIC DNA]</scope>
    <source>
        <strain evidence="3 4">PNA 200-10</strain>
    </source>
</reference>
<feature type="chain" id="PRO_5015907451" evidence="1">
    <location>
        <begin position="20"/>
        <end position="169"/>
    </location>
</feature>
<keyword evidence="1" id="KW-0732">Signal</keyword>
<dbReference type="InterPro" id="IPR000259">
    <property type="entry name" value="Adhesion_dom_fimbrial"/>
</dbReference>
<dbReference type="PANTHER" id="PTHR33420">
    <property type="entry name" value="FIMBRIAL SUBUNIT ELFA-RELATED"/>
    <property type="match status" value="1"/>
</dbReference>
<dbReference type="PANTHER" id="PTHR33420:SF25">
    <property type="entry name" value="PROTEIN FIMF"/>
    <property type="match status" value="1"/>
</dbReference>
<dbReference type="STRING" id="574096.HA38_12185"/>
<dbReference type="Proteomes" id="UP000245981">
    <property type="component" value="Unassembled WGS sequence"/>
</dbReference>
<evidence type="ECO:0000313" key="4">
    <source>
        <dbReference type="Proteomes" id="UP000245981"/>
    </source>
</evidence>
<accession>A0A2V2BCU0</accession>
<dbReference type="Pfam" id="PF00419">
    <property type="entry name" value="Fimbrial"/>
    <property type="match status" value="1"/>
</dbReference>
<evidence type="ECO:0000313" key="3">
    <source>
        <dbReference type="EMBL" id="PWK98354.1"/>
    </source>
</evidence>
<sequence>MIRILLLLPLLCCYSSTHAYDIILQINGIISENGCVLDSNARELSVDMGTVASRDFTAGQLTSELVPFSIYLRNCSSLASGVKVTFEGTPDLADSSLLRLTEMNESASGIGIEILDKEKNPIPLNFASAHYSLIPNSDAELKFYSRYKSTAAVKPGMANATATFNLEYD</sequence>
<feature type="domain" description="Fimbrial-type adhesion" evidence="2">
    <location>
        <begin position="27"/>
        <end position="169"/>
    </location>
</feature>
<protein>
    <submittedName>
        <fullName evidence="3">Major type 1 subunit fimbrin (Pilin)/minor fimbrial subunit</fullName>
    </submittedName>
</protein>
<dbReference type="InterPro" id="IPR050263">
    <property type="entry name" value="Bact_Fimbrial_Adh_Pro"/>
</dbReference>
<proteinExistence type="predicted"/>
<dbReference type="Gene3D" id="2.60.40.1090">
    <property type="entry name" value="Fimbrial-type adhesion domain"/>
    <property type="match status" value="1"/>
</dbReference>
<dbReference type="SUPFAM" id="SSF49401">
    <property type="entry name" value="Bacterial adhesins"/>
    <property type="match status" value="1"/>
</dbReference>
<comment type="caution">
    <text evidence="3">The sequence shown here is derived from an EMBL/GenBank/DDBJ whole genome shotgun (WGS) entry which is preliminary data.</text>
</comment>